<dbReference type="GeneID" id="80897969"/>
<reference evidence="4" key="1">
    <citation type="journal article" date="2023" name="Access Microbiol">
        <title>De-novo genome assembly for Akanthomyces muscarius, a biocontrol agent of insect agricultural pests.</title>
        <authorList>
            <person name="Erdos Z."/>
            <person name="Studholme D.J."/>
            <person name="Raymond B."/>
            <person name="Sharma M."/>
        </authorList>
    </citation>
    <scope>NUCLEOTIDE SEQUENCE</scope>
    <source>
        <strain evidence="4">Ve6</strain>
    </source>
</reference>
<feature type="domain" description="Peptidase S53" evidence="3">
    <location>
        <begin position="37"/>
        <end position="397"/>
    </location>
</feature>
<evidence type="ECO:0000259" key="3">
    <source>
        <dbReference type="PROSITE" id="PS51695"/>
    </source>
</evidence>
<evidence type="ECO:0000313" key="5">
    <source>
        <dbReference type="Proteomes" id="UP001144673"/>
    </source>
</evidence>
<keyword evidence="1" id="KW-0720">Serine protease</keyword>
<dbReference type="InterPro" id="IPR030400">
    <property type="entry name" value="Sedolisin_dom"/>
</dbReference>
<dbReference type="KEGG" id="amus:LMH87_010810"/>
<dbReference type="InterPro" id="IPR050819">
    <property type="entry name" value="Tripeptidyl-peptidase_I"/>
</dbReference>
<keyword evidence="5" id="KW-1185">Reference proteome</keyword>
<dbReference type="PROSITE" id="PS51695">
    <property type="entry name" value="SEDOLISIN"/>
    <property type="match status" value="1"/>
</dbReference>
<comment type="caution">
    <text evidence="4">The sequence shown here is derived from an EMBL/GenBank/DDBJ whole genome shotgun (WGS) entry which is preliminary data.</text>
</comment>
<dbReference type="Gene3D" id="3.40.50.200">
    <property type="entry name" value="Peptidase S8/S53 domain"/>
    <property type="match status" value="1"/>
</dbReference>
<evidence type="ECO:0000256" key="1">
    <source>
        <dbReference type="PROSITE-ProRule" id="PRU01032"/>
    </source>
</evidence>
<dbReference type="CDD" id="cd04056">
    <property type="entry name" value="Peptidases_S53"/>
    <property type="match status" value="1"/>
</dbReference>
<feature type="active site" description="Charge relay system" evidence="1">
    <location>
        <position position="362"/>
    </location>
</feature>
<dbReference type="AlphaFoldDB" id="A0A9W8QB82"/>
<feature type="region of interest" description="Disordered" evidence="2">
    <location>
        <begin position="368"/>
        <end position="397"/>
    </location>
</feature>
<dbReference type="GO" id="GO:0006508">
    <property type="term" value="P:proteolysis"/>
    <property type="evidence" value="ECO:0007669"/>
    <property type="project" value="UniProtKB-KW"/>
</dbReference>
<dbReference type="InterPro" id="IPR036852">
    <property type="entry name" value="Peptidase_S8/S53_dom_sf"/>
</dbReference>
<dbReference type="EMBL" id="JAJHUN010000009">
    <property type="protein sequence ID" value="KAJ4150043.1"/>
    <property type="molecule type" value="Genomic_DNA"/>
</dbReference>
<dbReference type="PANTHER" id="PTHR14218:SF19">
    <property type="entry name" value="SERINE PROTEASE AORO, PUTATIVE (AFU_ORTHOLOGUE AFUA_6G10250)-RELATED"/>
    <property type="match status" value="1"/>
</dbReference>
<name>A0A9W8QB82_AKAMU</name>
<keyword evidence="1" id="KW-0378">Hydrolase</keyword>
<dbReference type="PANTHER" id="PTHR14218">
    <property type="entry name" value="PROTEASE S8 TRIPEPTIDYL PEPTIDASE I CLN2"/>
    <property type="match status" value="1"/>
</dbReference>
<dbReference type="GO" id="GO:0008240">
    <property type="term" value="F:tripeptidyl-peptidase activity"/>
    <property type="evidence" value="ECO:0007669"/>
    <property type="project" value="TreeGrafter"/>
</dbReference>
<dbReference type="GO" id="GO:0004252">
    <property type="term" value="F:serine-type endopeptidase activity"/>
    <property type="evidence" value="ECO:0007669"/>
    <property type="project" value="UniProtKB-UniRule"/>
</dbReference>
<evidence type="ECO:0000256" key="2">
    <source>
        <dbReference type="SAM" id="MobiDB-lite"/>
    </source>
</evidence>
<organism evidence="4 5">
    <name type="scientific">Akanthomyces muscarius</name>
    <name type="common">Entomopathogenic fungus</name>
    <name type="synonym">Lecanicillium muscarium</name>
    <dbReference type="NCBI Taxonomy" id="2231603"/>
    <lineage>
        <taxon>Eukaryota</taxon>
        <taxon>Fungi</taxon>
        <taxon>Dikarya</taxon>
        <taxon>Ascomycota</taxon>
        <taxon>Pezizomycotina</taxon>
        <taxon>Sordariomycetes</taxon>
        <taxon>Hypocreomycetidae</taxon>
        <taxon>Hypocreales</taxon>
        <taxon>Cordycipitaceae</taxon>
        <taxon>Akanthomyces</taxon>
    </lineage>
</organism>
<comment type="caution">
    <text evidence="1">Lacks conserved residue(s) required for the propagation of feature annotation.</text>
</comment>
<evidence type="ECO:0000313" key="4">
    <source>
        <dbReference type="EMBL" id="KAJ4150043.1"/>
    </source>
</evidence>
<feature type="active site" description="Charge relay system" evidence="1">
    <location>
        <position position="118"/>
    </location>
</feature>
<dbReference type="RefSeq" id="XP_056051757.1">
    <property type="nucleotide sequence ID" value="XM_056199850.1"/>
</dbReference>
<sequence length="397" mass="43898">MPGTSFTQIPKRAAAIQSKLQSNTTVDPDSLETCDKSIIPKCIRALYGIPIGTGKDQSNSMGMFETQSDAYSQEDLDQFYREMKLVDIPQGFGPKTVSVNGGIAPAPQQQAGVESDLDMQIAQPLIFPQTITNYQVRYTYDNKTNFNYIFNDFLDVFSGPFCKDNGDESSGKQCNELPIPHVISISWGVAEDPNLVSFHKRQCTEWMKLGLAGTSVFVASGDTGAQDGNQCYGTDHRIYVPHGVCSCPYVTAVGGTMLPDGRKIGDNETTARSYASGGGFSNIFPTPEWQVNAVSSYFSEHDPGYQYFNITDGKLPASGNGIYNRGGRGFPDISANGRQRPECIHHLPWRVQQRRRDVDGLSSCRVHVQPHQRRSHQGRESLARLPQPRHIQAFRKG</sequence>
<keyword evidence="1" id="KW-0645">Protease</keyword>
<dbReference type="SUPFAM" id="SSF52743">
    <property type="entry name" value="Subtilisin-like"/>
    <property type="match status" value="1"/>
</dbReference>
<gene>
    <name evidence="4" type="ORF">LMH87_010810</name>
</gene>
<accession>A0A9W8QB82</accession>
<protein>
    <recommendedName>
        <fullName evidence="3">Peptidase S53 domain-containing protein</fullName>
    </recommendedName>
</protein>
<dbReference type="Proteomes" id="UP001144673">
    <property type="component" value="Chromosome 4"/>
</dbReference>
<proteinExistence type="predicted"/>
<feature type="active site" description="Charge relay system" evidence="1">
    <location>
        <position position="114"/>
    </location>
</feature>